<sequence length="186" mass="21620">SWTATTGKIYTRDCEEKSTPTDLNKIAGKLYTSACCPDDYQVRSQSKDKTKCLRYSSGKKKFEDAQKECFDEGGHLTMFKTKKELDFVLWLLKCQEDTWIGIRDNCEHKNIDCKQNPSQRDIYWVDKEKVQGDVHKAVMKVIDNNNKVEHCVHVGGVYTTFNDNKCSKEYLYVCEKNALRDEIYCP</sequence>
<keyword evidence="3" id="KW-1185">Reference proteome</keyword>
<dbReference type="Gene3D" id="3.10.100.10">
    <property type="entry name" value="Mannose-Binding Protein A, subunit A"/>
    <property type="match status" value="1"/>
</dbReference>
<evidence type="ECO:0000313" key="3">
    <source>
        <dbReference type="Proteomes" id="UP000735302"/>
    </source>
</evidence>
<gene>
    <name evidence="2" type="ORF">PoB_004980200</name>
</gene>
<dbReference type="InterPro" id="IPR050801">
    <property type="entry name" value="Ca-Dep_Lectins_ImmuneDev"/>
</dbReference>
<dbReference type="PROSITE" id="PS50041">
    <property type="entry name" value="C_TYPE_LECTIN_2"/>
    <property type="match status" value="1"/>
</dbReference>
<dbReference type="EMBL" id="BLXT01005504">
    <property type="protein sequence ID" value="GFO23297.1"/>
    <property type="molecule type" value="Genomic_DNA"/>
</dbReference>
<feature type="non-terminal residue" evidence="2">
    <location>
        <position position="1"/>
    </location>
</feature>
<evidence type="ECO:0000259" key="1">
    <source>
        <dbReference type="PROSITE" id="PS50041"/>
    </source>
</evidence>
<dbReference type="InterPro" id="IPR016186">
    <property type="entry name" value="C-type_lectin-like/link_sf"/>
</dbReference>
<dbReference type="InterPro" id="IPR001304">
    <property type="entry name" value="C-type_lectin-like"/>
</dbReference>
<name>A0AAV4BW73_9GAST</name>
<dbReference type="PANTHER" id="PTHR22801:SF63">
    <property type="entry name" value="C-TYPE LECTIN DOMAIN-CONTAINING PROTEIN"/>
    <property type="match status" value="1"/>
</dbReference>
<protein>
    <submittedName>
        <fullName evidence="2">Neurocan core protein</fullName>
    </submittedName>
</protein>
<feature type="domain" description="C-type lectin" evidence="1">
    <location>
        <begin position="48"/>
        <end position="175"/>
    </location>
</feature>
<accession>A0AAV4BW73</accession>
<dbReference type="AlphaFoldDB" id="A0AAV4BW73"/>
<dbReference type="SUPFAM" id="SSF56436">
    <property type="entry name" value="C-type lectin-like"/>
    <property type="match status" value="1"/>
</dbReference>
<proteinExistence type="predicted"/>
<dbReference type="InterPro" id="IPR016187">
    <property type="entry name" value="CTDL_fold"/>
</dbReference>
<dbReference type="SMART" id="SM00034">
    <property type="entry name" value="CLECT"/>
    <property type="match status" value="1"/>
</dbReference>
<comment type="caution">
    <text evidence="2">The sequence shown here is derived from an EMBL/GenBank/DDBJ whole genome shotgun (WGS) entry which is preliminary data.</text>
</comment>
<dbReference type="Pfam" id="PF00059">
    <property type="entry name" value="Lectin_C"/>
    <property type="match status" value="1"/>
</dbReference>
<dbReference type="PANTHER" id="PTHR22801">
    <property type="entry name" value="LITHOSTATHINE"/>
    <property type="match status" value="1"/>
</dbReference>
<reference evidence="2 3" key="1">
    <citation type="journal article" date="2021" name="Elife">
        <title>Chloroplast acquisition without the gene transfer in kleptoplastic sea slugs, Plakobranchus ocellatus.</title>
        <authorList>
            <person name="Maeda T."/>
            <person name="Takahashi S."/>
            <person name="Yoshida T."/>
            <person name="Shimamura S."/>
            <person name="Takaki Y."/>
            <person name="Nagai Y."/>
            <person name="Toyoda A."/>
            <person name="Suzuki Y."/>
            <person name="Arimoto A."/>
            <person name="Ishii H."/>
            <person name="Satoh N."/>
            <person name="Nishiyama T."/>
            <person name="Hasebe M."/>
            <person name="Maruyama T."/>
            <person name="Minagawa J."/>
            <person name="Obokata J."/>
            <person name="Shigenobu S."/>
        </authorList>
    </citation>
    <scope>NUCLEOTIDE SEQUENCE [LARGE SCALE GENOMIC DNA]</scope>
</reference>
<dbReference type="CDD" id="cd00037">
    <property type="entry name" value="CLECT"/>
    <property type="match status" value="1"/>
</dbReference>
<dbReference type="Proteomes" id="UP000735302">
    <property type="component" value="Unassembled WGS sequence"/>
</dbReference>
<evidence type="ECO:0000313" key="2">
    <source>
        <dbReference type="EMBL" id="GFO23297.1"/>
    </source>
</evidence>
<organism evidence="2 3">
    <name type="scientific">Plakobranchus ocellatus</name>
    <dbReference type="NCBI Taxonomy" id="259542"/>
    <lineage>
        <taxon>Eukaryota</taxon>
        <taxon>Metazoa</taxon>
        <taxon>Spiralia</taxon>
        <taxon>Lophotrochozoa</taxon>
        <taxon>Mollusca</taxon>
        <taxon>Gastropoda</taxon>
        <taxon>Heterobranchia</taxon>
        <taxon>Euthyneura</taxon>
        <taxon>Panpulmonata</taxon>
        <taxon>Sacoglossa</taxon>
        <taxon>Placobranchoidea</taxon>
        <taxon>Plakobranchidae</taxon>
        <taxon>Plakobranchus</taxon>
    </lineage>
</organism>